<evidence type="ECO:0008006" key="4">
    <source>
        <dbReference type="Google" id="ProtNLM"/>
    </source>
</evidence>
<name>A0A4V5Q1J6_9BACL</name>
<feature type="transmembrane region" description="Helical" evidence="1">
    <location>
        <begin position="118"/>
        <end position="141"/>
    </location>
</feature>
<dbReference type="RefSeq" id="WP_136946559.1">
    <property type="nucleotide sequence ID" value="NZ_SWFM01000002.1"/>
</dbReference>
<evidence type="ECO:0000313" key="3">
    <source>
        <dbReference type="Proteomes" id="UP000310541"/>
    </source>
</evidence>
<keyword evidence="1" id="KW-0812">Transmembrane</keyword>
<sequence length="151" mass="16294">MLLKNIQEWTLLLLIFGVIAAVGNWVGYSVFPVSALPGMVVLILICLAGLILQHVLPVNIPSVAYIGIIGIIVSMPVMPGSEYVVKWTQDINILALATPILAYAGIAIGRSWTDFVKLGWRSIVVAMFVMVGTFLGSALIAEMVLRMQGLI</sequence>
<comment type="caution">
    <text evidence="2">The sequence shown here is derived from an EMBL/GenBank/DDBJ whole genome shotgun (WGS) entry which is preliminary data.</text>
</comment>
<dbReference type="OrthoDB" id="6443879at2"/>
<accession>A0A4V5Q1J6</accession>
<reference evidence="2 3" key="1">
    <citation type="submission" date="2019-04" db="EMBL/GenBank/DDBJ databases">
        <title>Genome sequence of Bacillus hwajinpoensis strain Y2.</title>
        <authorList>
            <person name="Fair J.L."/>
            <person name="Maclea K.S."/>
        </authorList>
    </citation>
    <scope>NUCLEOTIDE SEQUENCE [LARGE SCALE GENOMIC DNA]</scope>
    <source>
        <strain evidence="2 3">Y2</strain>
    </source>
</reference>
<keyword evidence="1" id="KW-1133">Transmembrane helix</keyword>
<proteinExistence type="predicted"/>
<feature type="transmembrane region" description="Helical" evidence="1">
    <location>
        <begin position="35"/>
        <end position="56"/>
    </location>
</feature>
<protein>
    <recommendedName>
        <fullName evidence="4">DUF340 domain-containing protein</fullName>
    </recommendedName>
</protein>
<feature type="transmembrane region" description="Helical" evidence="1">
    <location>
        <begin position="62"/>
        <end position="79"/>
    </location>
</feature>
<feature type="transmembrane region" description="Helical" evidence="1">
    <location>
        <begin position="6"/>
        <end position="28"/>
    </location>
</feature>
<keyword evidence="1" id="KW-0472">Membrane</keyword>
<organism evidence="2 3">
    <name type="scientific">Guptibacillus hwajinpoensis</name>
    <dbReference type="NCBI Taxonomy" id="208199"/>
    <lineage>
        <taxon>Bacteria</taxon>
        <taxon>Bacillati</taxon>
        <taxon>Bacillota</taxon>
        <taxon>Bacilli</taxon>
        <taxon>Bacillales</taxon>
        <taxon>Guptibacillaceae</taxon>
        <taxon>Guptibacillus</taxon>
    </lineage>
</organism>
<dbReference type="Proteomes" id="UP000310541">
    <property type="component" value="Unassembled WGS sequence"/>
</dbReference>
<feature type="transmembrane region" description="Helical" evidence="1">
    <location>
        <begin position="91"/>
        <end position="112"/>
    </location>
</feature>
<dbReference type="EMBL" id="SWFM01000002">
    <property type="protein sequence ID" value="TKD70478.1"/>
    <property type="molecule type" value="Genomic_DNA"/>
</dbReference>
<dbReference type="AlphaFoldDB" id="A0A4V5Q1J6"/>
<evidence type="ECO:0000256" key="1">
    <source>
        <dbReference type="SAM" id="Phobius"/>
    </source>
</evidence>
<evidence type="ECO:0000313" key="2">
    <source>
        <dbReference type="EMBL" id="TKD70478.1"/>
    </source>
</evidence>
<gene>
    <name evidence="2" type="ORF">FBF83_07550</name>
</gene>